<dbReference type="InterPro" id="IPR043504">
    <property type="entry name" value="Peptidase_S1_PA_chymotrypsin"/>
</dbReference>
<dbReference type="CDD" id="cd21112">
    <property type="entry name" value="alphaLP-like"/>
    <property type="match status" value="1"/>
</dbReference>
<dbReference type="OrthoDB" id="8781117at2"/>
<keyword evidence="7" id="KW-1015">Disulfide bond</keyword>
<dbReference type="InterPro" id="IPR035070">
    <property type="entry name" value="Streptogrisin_prodomain"/>
</dbReference>
<evidence type="ECO:0000256" key="2">
    <source>
        <dbReference type="ARBA" id="ARBA00022670"/>
    </source>
</evidence>
<dbReference type="Pfam" id="PF00089">
    <property type="entry name" value="Trypsin"/>
    <property type="match status" value="1"/>
</dbReference>
<dbReference type="Pfam" id="PF02983">
    <property type="entry name" value="Pro_Al_protease"/>
    <property type="match status" value="1"/>
</dbReference>
<dbReference type="EMBL" id="PVMZ01000006">
    <property type="protein sequence ID" value="PRX21557.1"/>
    <property type="molecule type" value="Genomic_DNA"/>
</dbReference>
<comment type="caution">
    <text evidence="11">The sequence shown here is derived from an EMBL/GenBank/DDBJ whole genome shotgun (WGS) entry which is preliminary data.</text>
</comment>
<evidence type="ECO:0000259" key="9">
    <source>
        <dbReference type="Pfam" id="PF00089"/>
    </source>
</evidence>
<dbReference type="Gene3D" id="3.30.300.50">
    <property type="match status" value="2"/>
</dbReference>
<dbReference type="InterPro" id="IPR004236">
    <property type="entry name" value="Pept_S1_alpha_lytic"/>
</dbReference>
<evidence type="ECO:0000256" key="6">
    <source>
        <dbReference type="ARBA" id="ARBA00023145"/>
    </source>
</evidence>
<organism evidence="11 12">
    <name type="scientific">Actinoplanes italicus</name>
    <dbReference type="NCBI Taxonomy" id="113567"/>
    <lineage>
        <taxon>Bacteria</taxon>
        <taxon>Bacillati</taxon>
        <taxon>Actinomycetota</taxon>
        <taxon>Actinomycetes</taxon>
        <taxon>Micromonosporales</taxon>
        <taxon>Micromonosporaceae</taxon>
        <taxon>Actinoplanes</taxon>
    </lineage>
</organism>
<reference evidence="11 12" key="1">
    <citation type="submission" date="2018-03" db="EMBL/GenBank/DDBJ databases">
        <title>Genomic Encyclopedia of Archaeal and Bacterial Type Strains, Phase II (KMG-II): from individual species to whole genera.</title>
        <authorList>
            <person name="Goeker M."/>
        </authorList>
    </citation>
    <scope>NUCLEOTIDE SEQUENCE [LARGE SCALE GENOMIC DNA]</scope>
    <source>
        <strain evidence="11 12">DSM 43146</strain>
    </source>
</reference>
<dbReference type="GO" id="GO:0006508">
    <property type="term" value="P:proteolysis"/>
    <property type="evidence" value="ECO:0007669"/>
    <property type="project" value="UniProtKB-KW"/>
</dbReference>
<feature type="chain" id="PRO_5015715549" evidence="8">
    <location>
        <begin position="29"/>
        <end position="515"/>
    </location>
</feature>
<evidence type="ECO:0000256" key="3">
    <source>
        <dbReference type="ARBA" id="ARBA00022729"/>
    </source>
</evidence>
<evidence type="ECO:0000256" key="5">
    <source>
        <dbReference type="ARBA" id="ARBA00022825"/>
    </source>
</evidence>
<proteinExistence type="inferred from homology"/>
<dbReference type="RefSeq" id="WP_106319729.1">
    <property type="nucleotide sequence ID" value="NZ_BOMO01000005.1"/>
</dbReference>
<evidence type="ECO:0000256" key="7">
    <source>
        <dbReference type="ARBA" id="ARBA00023157"/>
    </source>
</evidence>
<gene>
    <name evidence="11" type="ORF">CLV67_106337</name>
</gene>
<sequence length="515" mass="51836">MQRSAIAVGAVVAVAGAAAVAFTLPSLADTEEPGGSKAKSSTPGGLSPELLAAMKRDLGLNGEQAATRLARSEWAGGVSATLAAQTGEDFGGAWLASDGTTLKVAVTDSGAASAVKAAGAVPVLVKRSEAELDEAKTKLDAAAAKVAGLTGWYVDVATNKVVVVAQPGEKAEALALAKRAGLSSDAVTVKISDAKPKPLFDVRGADPYFINVGGGQARCSIGFSVTTGFVTAGHCGEEGTTTTGFNNQAQGTVEFSVFPGEADMGFVAVNDDWDPRPVVNDFNGNELPVAGNTEAPVGAAICRSGSTTGTFCGTILAKNQTVRYPEGAVTGLTRTDVCAEGGDSGGPWLSGDQAQGMTSGGSGDCTVGGETFFQPLNEVLAAQNLTLVTTEGGGGEAPPATTPPAEEGEEASACDALPVQRTGTINRAGQAQAQPNGGAYRARAGTHTACLDAPEGADFDLVLQRANNRGQFRTVAQSAGNGDKTLTFTGRSGTYRYVVVAASGTGAYSLGFNVQ</sequence>
<comment type="similarity">
    <text evidence="1">Belongs to the peptidase S1 family.</text>
</comment>
<dbReference type="InterPro" id="IPR001254">
    <property type="entry name" value="Trypsin_dom"/>
</dbReference>
<dbReference type="Proteomes" id="UP000239415">
    <property type="component" value="Unassembled WGS sequence"/>
</dbReference>
<dbReference type="SUPFAM" id="SSF50494">
    <property type="entry name" value="Trypsin-like serine proteases"/>
    <property type="match status" value="1"/>
</dbReference>
<dbReference type="Gene3D" id="2.60.120.380">
    <property type="match status" value="1"/>
</dbReference>
<evidence type="ECO:0000313" key="11">
    <source>
        <dbReference type="EMBL" id="PRX21557.1"/>
    </source>
</evidence>
<accession>A0A2T0KEX7</accession>
<feature type="signal peptide" evidence="8">
    <location>
        <begin position="1"/>
        <end position="28"/>
    </location>
</feature>
<name>A0A2T0KEX7_9ACTN</name>
<dbReference type="AlphaFoldDB" id="A0A2T0KEX7"/>
<keyword evidence="6" id="KW-0865">Zymogen</keyword>
<dbReference type="InterPro" id="IPR009003">
    <property type="entry name" value="Peptidase_S1_PA"/>
</dbReference>
<dbReference type="GO" id="GO:0004252">
    <property type="term" value="F:serine-type endopeptidase activity"/>
    <property type="evidence" value="ECO:0007669"/>
    <property type="project" value="InterPro"/>
</dbReference>
<dbReference type="Gene3D" id="2.40.10.10">
    <property type="entry name" value="Trypsin-like serine proteases"/>
    <property type="match status" value="2"/>
</dbReference>
<evidence type="ECO:0000256" key="8">
    <source>
        <dbReference type="SAM" id="SignalP"/>
    </source>
</evidence>
<keyword evidence="3 8" id="KW-0732">Signal</keyword>
<dbReference type="InterPro" id="IPR001316">
    <property type="entry name" value="Pept_S1A_streptogrisin"/>
</dbReference>
<feature type="domain" description="Peptidase S1" evidence="9">
    <location>
        <begin position="207"/>
        <end position="379"/>
    </location>
</feature>
<keyword evidence="4" id="KW-0378">Hydrolase</keyword>
<keyword evidence="5" id="KW-0720">Serine protease</keyword>
<protein>
    <submittedName>
        <fullName evidence="11">Streptogrisin C</fullName>
    </submittedName>
</protein>
<feature type="domain" description="Peptidase S1A alpha-lytic prodomain" evidence="10">
    <location>
        <begin position="127"/>
        <end position="182"/>
    </location>
</feature>
<evidence type="ECO:0000313" key="12">
    <source>
        <dbReference type="Proteomes" id="UP000239415"/>
    </source>
</evidence>
<evidence type="ECO:0000259" key="10">
    <source>
        <dbReference type="Pfam" id="PF02983"/>
    </source>
</evidence>
<evidence type="ECO:0000256" key="1">
    <source>
        <dbReference type="ARBA" id="ARBA00007664"/>
    </source>
</evidence>
<evidence type="ECO:0000256" key="4">
    <source>
        <dbReference type="ARBA" id="ARBA00022801"/>
    </source>
</evidence>
<keyword evidence="12" id="KW-1185">Reference proteome</keyword>
<dbReference type="PRINTS" id="PR00861">
    <property type="entry name" value="ALYTICPTASE"/>
</dbReference>
<keyword evidence="2" id="KW-0645">Protease</keyword>
<dbReference type="GO" id="GO:0005576">
    <property type="term" value="C:extracellular region"/>
    <property type="evidence" value="ECO:0007669"/>
    <property type="project" value="InterPro"/>
</dbReference>